<feature type="region of interest" description="Disordered" evidence="1">
    <location>
        <begin position="1"/>
        <end position="27"/>
    </location>
</feature>
<proteinExistence type="predicted"/>
<dbReference type="HOGENOM" id="CLU_179918_0_0_10"/>
<evidence type="ECO:0008006" key="5">
    <source>
        <dbReference type="Google" id="ProtNLM"/>
    </source>
</evidence>
<dbReference type="InterPro" id="IPR021448">
    <property type="entry name" value="DUF3098"/>
</dbReference>
<keyword evidence="2" id="KW-1133">Transmembrane helix</keyword>
<dbReference type="OrthoDB" id="963379at2"/>
<evidence type="ECO:0000313" key="4">
    <source>
        <dbReference type="Proteomes" id="UP000011058"/>
    </source>
</evidence>
<dbReference type="PATRIC" id="fig|1166018.3.peg.1103"/>
<accession>I0KDE6</accession>
<dbReference type="Pfam" id="PF11297">
    <property type="entry name" value="DUF3098"/>
    <property type="match status" value="1"/>
</dbReference>
<dbReference type="EMBL" id="HE796683">
    <property type="protein sequence ID" value="CCH02149.1"/>
    <property type="molecule type" value="Genomic_DNA"/>
</dbReference>
<dbReference type="STRING" id="1166018.FAES_4149"/>
<dbReference type="eggNOG" id="ENOG50334SC">
    <property type="taxonomic scope" value="Bacteria"/>
</dbReference>
<dbReference type="KEGG" id="fae:FAES_4149"/>
<name>I0KDE6_9BACT</name>
<dbReference type="Proteomes" id="UP000011058">
    <property type="component" value="Chromosome"/>
</dbReference>
<feature type="transmembrane region" description="Helical" evidence="2">
    <location>
        <begin position="69"/>
        <end position="94"/>
    </location>
</feature>
<evidence type="ECO:0000256" key="1">
    <source>
        <dbReference type="SAM" id="MobiDB-lite"/>
    </source>
</evidence>
<keyword evidence="2" id="KW-0472">Membrane</keyword>
<keyword evidence="2" id="KW-0812">Transmembrane</keyword>
<organism evidence="3 4">
    <name type="scientific">Fibrella aestuarina BUZ 2</name>
    <dbReference type="NCBI Taxonomy" id="1166018"/>
    <lineage>
        <taxon>Bacteria</taxon>
        <taxon>Pseudomonadati</taxon>
        <taxon>Bacteroidota</taxon>
        <taxon>Cytophagia</taxon>
        <taxon>Cytophagales</taxon>
        <taxon>Spirosomataceae</taxon>
        <taxon>Fibrella</taxon>
    </lineage>
</organism>
<feature type="compositionally biased region" description="Low complexity" evidence="1">
    <location>
        <begin position="13"/>
        <end position="24"/>
    </location>
</feature>
<keyword evidence="4" id="KW-1185">Reference proteome</keyword>
<dbReference type="AlphaFoldDB" id="I0KDE6"/>
<sequence>MTNSMETTRLKTPKATQATTYTTPLGSKTEPAFASEMPFGKTNYQLMIAGIVAILAGFLIMTLDTEEFGFGFMGLTLGPLVVAAGFIIEFFAILKKPTSEA</sequence>
<evidence type="ECO:0000256" key="2">
    <source>
        <dbReference type="SAM" id="Phobius"/>
    </source>
</evidence>
<evidence type="ECO:0000313" key="3">
    <source>
        <dbReference type="EMBL" id="CCH02149.1"/>
    </source>
</evidence>
<reference evidence="3 4" key="1">
    <citation type="journal article" date="2012" name="J. Bacteriol.">
        <title>Genome Sequence of Fibrella aestuarina BUZ 2T, a Filamentous Marine Bacterium.</title>
        <authorList>
            <person name="Filippini M."/>
            <person name="Qi W."/>
            <person name="Blom J."/>
            <person name="Goesmann A."/>
            <person name="Smits T.H."/>
            <person name="Bagheri H.C."/>
        </authorList>
    </citation>
    <scope>NUCLEOTIDE SEQUENCE [LARGE SCALE GENOMIC DNA]</scope>
    <source>
        <strain evidence="4">BUZ 2T</strain>
    </source>
</reference>
<feature type="transmembrane region" description="Helical" evidence="2">
    <location>
        <begin position="44"/>
        <end position="63"/>
    </location>
</feature>
<gene>
    <name evidence="3" type="ORF">FAES_4149</name>
</gene>
<protein>
    <recommendedName>
        <fullName evidence="5">DUF3098 domain-containing protein</fullName>
    </recommendedName>
</protein>